<feature type="non-terminal residue" evidence="6">
    <location>
        <position position="77"/>
    </location>
</feature>
<evidence type="ECO:0000256" key="5">
    <source>
        <dbReference type="ARBA" id="ARBA00023014"/>
    </source>
</evidence>
<dbReference type="GO" id="GO:0051539">
    <property type="term" value="F:4 iron, 4 sulfur cluster binding"/>
    <property type="evidence" value="ECO:0007669"/>
    <property type="project" value="UniProtKB-KW"/>
</dbReference>
<keyword evidence="1" id="KW-0004">4Fe-4S</keyword>
<dbReference type="GO" id="GO:0005737">
    <property type="term" value="C:cytoplasm"/>
    <property type="evidence" value="ECO:0007669"/>
    <property type="project" value="TreeGrafter"/>
</dbReference>
<dbReference type="PANTHER" id="PTHR11135:SF0">
    <property type="entry name" value="ELONGATOR COMPLEX PROTEIN 3"/>
    <property type="match status" value="1"/>
</dbReference>
<dbReference type="SUPFAM" id="SSF55729">
    <property type="entry name" value="Acyl-CoA N-acyltransferases (Nat)"/>
    <property type="match status" value="1"/>
</dbReference>
<dbReference type="InterPro" id="IPR016181">
    <property type="entry name" value="Acyl_CoA_acyltransferase"/>
</dbReference>
<evidence type="ECO:0000313" key="6">
    <source>
        <dbReference type="EMBL" id="EQD30570.1"/>
    </source>
</evidence>
<dbReference type="EMBL" id="AUZZ01010211">
    <property type="protein sequence ID" value="EQD30570.1"/>
    <property type="molecule type" value="Genomic_DNA"/>
</dbReference>
<evidence type="ECO:0000256" key="1">
    <source>
        <dbReference type="ARBA" id="ARBA00022485"/>
    </source>
</evidence>
<keyword evidence="2" id="KW-0949">S-adenosyl-L-methionine</keyword>
<keyword evidence="3" id="KW-0479">Metal-binding</keyword>
<protein>
    <submittedName>
        <fullName evidence="6">Histone acetyltransferase Elp3-like protein</fullName>
    </submittedName>
</protein>
<evidence type="ECO:0000256" key="4">
    <source>
        <dbReference type="ARBA" id="ARBA00023004"/>
    </source>
</evidence>
<keyword evidence="5" id="KW-0411">Iron-sulfur</keyword>
<evidence type="ECO:0000256" key="2">
    <source>
        <dbReference type="ARBA" id="ARBA00022691"/>
    </source>
</evidence>
<dbReference type="InterPro" id="IPR039661">
    <property type="entry name" value="ELP3"/>
</dbReference>
<dbReference type="GO" id="GO:0016740">
    <property type="term" value="F:transferase activity"/>
    <property type="evidence" value="ECO:0007669"/>
    <property type="project" value="UniProtKB-KW"/>
</dbReference>
<sequence>MAHREECKDAGLIREIKVFGEIVPVGNASDMAWQHRGLGRRLVEEAEEITRDEFSMDRIIVISGIGVREYFKKLGYT</sequence>
<gene>
    <name evidence="6" type="ORF">B2A_14081</name>
</gene>
<dbReference type="GO" id="GO:0046872">
    <property type="term" value="F:metal ion binding"/>
    <property type="evidence" value="ECO:0007669"/>
    <property type="project" value="UniProtKB-KW"/>
</dbReference>
<dbReference type="Gene3D" id="3.40.630.30">
    <property type="match status" value="1"/>
</dbReference>
<organism evidence="6">
    <name type="scientific">mine drainage metagenome</name>
    <dbReference type="NCBI Taxonomy" id="410659"/>
    <lineage>
        <taxon>unclassified sequences</taxon>
        <taxon>metagenomes</taxon>
        <taxon>ecological metagenomes</taxon>
    </lineage>
</organism>
<accession>T0ZL88</accession>
<reference evidence="6" key="1">
    <citation type="submission" date="2013-08" db="EMBL/GenBank/DDBJ databases">
        <authorList>
            <person name="Mendez C."/>
            <person name="Richter M."/>
            <person name="Ferrer M."/>
            <person name="Sanchez J."/>
        </authorList>
    </citation>
    <scope>NUCLEOTIDE SEQUENCE</scope>
</reference>
<keyword evidence="6" id="KW-0808">Transferase</keyword>
<dbReference type="GO" id="GO:0002926">
    <property type="term" value="P:tRNA wobble base 5-methoxycarbonylmethyl-2-thiouridinylation"/>
    <property type="evidence" value="ECO:0007669"/>
    <property type="project" value="TreeGrafter"/>
</dbReference>
<dbReference type="AlphaFoldDB" id="T0ZL88"/>
<dbReference type="PANTHER" id="PTHR11135">
    <property type="entry name" value="HISTONE ACETYLTRANSFERASE-RELATED"/>
    <property type="match status" value="1"/>
</dbReference>
<evidence type="ECO:0000256" key="3">
    <source>
        <dbReference type="ARBA" id="ARBA00022723"/>
    </source>
</evidence>
<proteinExistence type="predicted"/>
<keyword evidence="4" id="KW-0408">Iron</keyword>
<comment type="caution">
    <text evidence="6">The sequence shown here is derived from an EMBL/GenBank/DDBJ whole genome shotgun (WGS) entry which is preliminary data.</text>
</comment>
<reference evidence="6" key="2">
    <citation type="journal article" date="2014" name="ISME J.">
        <title>Microbial stratification in low pH oxic and suboxic macroscopic growths along an acid mine drainage.</title>
        <authorList>
            <person name="Mendez-Garcia C."/>
            <person name="Mesa V."/>
            <person name="Sprenger R.R."/>
            <person name="Richter M."/>
            <person name="Diez M.S."/>
            <person name="Solano J."/>
            <person name="Bargiela R."/>
            <person name="Golyshina O.V."/>
            <person name="Manteca A."/>
            <person name="Ramos J.L."/>
            <person name="Gallego J.R."/>
            <person name="Llorente I."/>
            <person name="Martins Dos Santos V.A."/>
            <person name="Jensen O.N."/>
            <person name="Pelaez A.I."/>
            <person name="Sanchez J."/>
            <person name="Ferrer M."/>
        </authorList>
    </citation>
    <scope>NUCLEOTIDE SEQUENCE</scope>
</reference>
<name>T0ZL88_9ZZZZ</name>